<organism evidence="15 16">
    <name type="scientific">Chromobacterium subtsugae</name>
    <dbReference type="NCBI Taxonomy" id="251747"/>
    <lineage>
        <taxon>Bacteria</taxon>
        <taxon>Pseudomonadati</taxon>
        <taxon>Pseudomonadota</taxon>
        <taxon>Betaproteobacteria</taxon>
        <taxon>Neisseriales</taxon>
        <taxon>Chromobacteriaceae</taxon>
        <taxon>Chromobacterium</taxon>
    </lineage>
</organism>
<dbReference type="Gene3D" id="2.170.130.10">
    <property type="entry name" value="TonB-dependent receptor, plug domain"/>
    <property type="match status" value="1"/>
</dbReference>
<keyword evidence="6 11" id="KW-0798">TonB box</keyword>
<comment type="subcellular location">
    <subcellularLocation>
        <location evidence="1 10">Cell outer membrane</location>
        <topology evidence="1 10">Multi-pass membrane protein</topology>
    </subcellularLocation>
</comment>
<protein>
    <submittedName>
        <fullName evidence="15">TonB-dependent receptor</fullName>
    </submittedName>
</protein>
<dbReference type="Proteomes" id="UP000711178">
    <property type="component" value="Unassembled WGS sequence"/>
</dbReference>
<dbReference type="PROSITE" id="PS52016">
    <property type="entry name" value="TONB_DEPENDENT_REC_3"/>
    <property type="match status" value="1"/>
</dbReference>
<reference evidence="15 16" key="1">
    <citation type="submission" date="2021-05" db="EMBL/GenBank/DDBJ databases">
        <title>Draft Whole Genome Sequencing Of Biosensor Chromobacterium violaceum Strain CV026 Reveals A Regulatory RNA In Chromobacterium violaceum Phenotype Regulatory Network.</title>
        <authorList>
            <person name="Hong K.W."/>
            <person name="Chan K.G."/>
            <person name="Chang C.-Y."/>
        </authorList>
    </citation>
    <scope>NUCLEOTIDE SEQUENCE [LARGE SCALE GENOMIC DNA]</scope>
    <source>
        <strain evidence="15 16">ATCC 31532</strain>
    </source>
</reference>
<dbReference type="PANTHER" id="PTHR47234:SF2">
    <property type="entry name" value="TONB-DEPENDENT RECEPTOR"/>
    <property type="match status" value="1"/>
</dbReference>
<dbReference type="Pfam" id="PF07715">
    <property type="entry name" value="Plug"/>
    <property type="match status" value="1"/>
</dbReference>
<comment type="similarity">
    <text evidence="2 10 11">Belongs to the TonB-dependent receptor family.</text>
</comment>
<name>A0ABS7F826_9NEIS</name>
<dbReference type="InterPro" id="IPR037066">
    <property type="entry name" value="Plug_dom_sf"/>
</dbReference>
<keyword evidence="9 10" id="KW-0998">Cell outer membrane</keyword>
<evidence type="ECO:0000256" key="10">
    <source>
        <dbReference type="PROSITE-ProRule" id="PRU01360"/>
    </source>
</evidence>
<dbReference type="SUPFAM" id="SSF56935">
    <property type="entry name" value="Porins"/>
    <property type="match status" value="1"/>
</dbReference>
<sequence length="881" mass="95412">MMRIKILAQAIAAFGLMGGGFAHAADGSDSQLERVTITGSNIKRISKEGALPVEVLKREDIEKTGASTTVQLLDNLTSSGSVLSGTNSASFAAGAATAGLRGMSSKYVLVLINGRRLPNYAMFISGTDSFVDLNTIPLAMIDSVEILRDGASAIYGSDAVAGVINFKTKRNFQGVKATTRYGQTEDGDGMEQGAGLMGGIGDLSKDGQNFMWSFDAYHREPVFASKHEPTKTLDYRRFGGKDSRSGTLWGSWKDYSNGKFYNPLPGCPKSLVTLSNGNTICPSDNDELGTQLSPRTSRYGLNGNYTKRIGSDSELFVEASVNRSQTSLDGGYAWMSQVQIKNGNAAYPTNPATLAAMQALYPQFTPGDTLQVTRSLYELGKSMVDVTADTYRVVAGGTTTIGDWDFEGSVNLGESKVTMQTSNAILNAPFMNMLQNGAPAGQPMFDPFAQNNQAGSLTPYATNLTNSANSKLQMLELKTSKSELAQLPGGPLGFAAGVQWWHESIESSPDALIRSGSIMNYAAQQGLQSSRSVAAAYAELSLPVIKNLEAQLAVRADHYNDFGDTVNPKFAFSYRPWQQVMFRGSATSAFKAPSLPQLYASRQAYQSIYDYAQCADKGISTANCTSVKQQIRSGGNPNLKAETNKSYGLGVVLQPMKELSASIDWYKLDQKDTIQALPAQYVVDHPELFPGYVVRKPSGIAGIRGDIDYISTPYANAGKTITSGIDIDVQYDLSLGGYGKLSFREQQTRYLTYQDTVLPTDSLLENVDYGGMPRWKNLFTVDYRYDKYSAAITARSYAGYKNAASPRDTIAANVPQRVPSYTAFDLNFGVRPLKTLEINGGIRNVGNRVPPYAAGASLVTFSGPSTDLWGRTYYITADYKF</sequence>
<evidence type="ECO:0000256" key="9">
    <source>
        <dbReference type="ARBA" id="ARBA00023237"/>
    </source>
</evidence>
<feature type="domain" description="TonB-dependent receptor-like beta-barrel" evidence="13">
    <location>
        <begin position="378"/>
        <end position="845"/>
    </location>
</feature>
<evidence type="ECO:0000256" key="3">
    <source>
        <dbReference type="ARBA" id="ARBA00022448"/>
    </source>
</evidence>
<feature type="chain" id="PRO_5045568038" evidence="12">
    <location>
        <begin position="25"/>
        <end position="881"/>
    </location>
</feature>
<dbReference type="CDD" id="cd01347">
    <property type="entry name" value="ligand_gated_channel"/>
    <property type="match status" value="1"/>
</dbReference>
<keyword evidence="7 10" id="KW-0472">Membrane</keyword>
<dbReference type="InterPro" id="IPR039426">
    <property type="entry name" value="TonB-dep_rcpt-like"/>
</dbReference>
<dbReference type="PANTHER" id="PTHR47234">
    <property type="match status" value="1"/>
</dbReference>
<evidence type="ECO:0000256" key="11">
    <source>
        <dbReference type="RuleBase" id="RU003357"/>
    </source>
</evidence>
<dbReference type="EMBL" id="JAHDTB010000001">
    <property type="protein sequence ID" value="MBW8286227.1"/>
    <property type="molecule type" value="Genomic_DNA"/>
</dbReference>
<evidence type="ECO:0000313" key="15">
    <source>
        <dbReference type="EMBL" id="MBW8286227.1"/>
    </source>
</evidence>
<keyword evidence="5 10" id="KW-0812">Transmembrane</keyword>
<evidence type="ECO:0000256" key="1">
    <source>
        <dbReference type="ARBA" id="ARBA00004571"/>
    </source>
</evidence>
<keyword evidence="3 10" id="KW-0813">Transport</keyword>
<evidence type="ECO:0000256" key="2">
    <source>
        <dbReference type="ARBA" id="ARBA00009810"/>
    </source>
</evidence>
<evidence type="ECO:0000256" key="4">
    <source>
        <dbReference type="ARBA" id="ARBA00022452"/>
    </source>
</evidence>
<evidence type="ECO:0000256" key="6">
    <source>
        <dbReference type="ARBA" id="ARBA00023077"/>
    </source>
</evidence>
<evidence type="ECO:0000256" key="8">
    <source>
        <dbReference type="ARBA" id="ARBA00023170"/>
    </source>
</evidence>
<gene>
    <name evidence="15" type="ORF">KIF53_01075</name>
</gene>
<dbReference type="Pfam" id="PF00593">
    <property type="entry name" value="TonB_dep_Rec_b-barrel"/>
    <property type="match status" value="1"/>
</dbReference>
<dbReference type="InterPro" id="IPR012910">
    <property type="entry name" value="Plug_dom"/>
</dbReference>
<keyword evidence="12" id="KW-0732">Signal</keyword>
<evidence type="ECO:0000259" key="13">
    <source>
        <dbReference type="Pfam" id="PF00593"/>
    </source>
</evidence>
<evidence type="ECO:0000313" key="16">
    <source>
        <dbReference type="Proteomes" id="UP000711178"/>
    </source>
</evidence>
<feature type="signal peptide" evidence="12">
    <location>
        <begin position="1"/>
        <end position="24"/>
    </location>
</feature>
<evidence type="ECO:0000256" key="5">
    <source>
        <dbReference type="ARBA" id="ARBA00022692"/>
    </source>
</evidence>
<evidence type="ECO:0000256" key="12">
    <source>
        <dbReference type="SAM" id="SignalP"/>
    </source>
</evidence>
<proteinExistence type="inferred from homology"/>
<feature type="domain" description="TonB-dependent receptor plug" evidence="14">
    <location>
        <begin position="50"/>
        <end position="163"/>
    </location>
</feature>
<keyword evidence="16" id="KW-1185">Reference proteome</keyword>
<evidence type="ECO:0000256" key="7">
    <source>
        <dbReference type="ARBA" id="ARBA00023136"/>
    </source>
</evidence>
<dbReference type="InterPro" id="IPR036942">
    <property type="entry name" value="Beta-barrel_TonB_sf"/>
</dbReference>
<accession>A0ABS7F826</accession>
<evidence type="ECO:0000259" key="14">
    <source>
        <dbReference type="Pfam" id="PF07715"/>
    </source>
</evidence>
<comment type="caution">
    <text evidence="15">The sequence shown here is derived from an EMBL/GenBank/DDBJ whole genome shotgun (WGS) entry which is preliminary data.</text>
</comment>
<dbReference type="Gene3D" id="2.40.170.20">
    <property type="entry name" value="TonB-dependent receptor, beta-barrel domain"/>
    <property type="match status" value="1"/>
</dbReference>
<keyword evidence="8 15" id="KW-0675">Receptor</keyword>
<keyword evidence="4 10" id="KW-1134">Transmembrane beta strand</keyword>
<dbReference type="InterPro" id="IPR000531">
    <property type="entry name" value="Beta-barrel_TonB"/>
</dbReference>